<organism evidence="3 4">
    <name type="scientific">Larinioides sclopetarius</name>
    <dbReference type="NCBI Taxonomy" id="280406"/>
    <lineage>
        <taxon>Eukaryota</taxon>
        <taxon>Metazoa</taxon>
        <taxon>Ecdysozoa</taxon>
        <taxon>Arthropoda</taxon>
        <taxon>Chelicerata</taxon>
        <taxon>Arachnida</taxon>
        <taxon>Araneae</taxon>
        <taxon>Araneomorphae</taxon>
        <taxon>Entelegynae</taxon>
        <taxon>Araneoidea</taxon>
        <taxon>Araneidae</taxon>
        <taxon>Larinioides</taxon>
    </lineage>
</organism>
<evidence type="ECO:0000256" key="1">
    <source>
        <dbReference type="PROSITE-ProRule" id="PRU00042"/>
    </source>
</evidence>
<evidence type="ECO:0000259" key="2">
    <source>
        <dbReference type="PROSITE" id="PS50157"/>
    </source>
</evidence>
<proteinExistence type="predicted"/>
<dbReference type="Proteomes" id="UP001497382">
    <property type="component" value="Unassembled WGS sequence"/>
</dbReference>
<feature type="domain" description="C2H2-type" evidence="2">
    <location>
        <begin position="2"/>
        <end position="30"/>
    </location>
</feature>
<dbReference type="EMBL" id="CAXIEN010000154">
    <property type="protein sequence ID" value="CAL1282292.1"/>
    <property type="molecule type" value="Genomic_DNA"/>
</dbReference>
<dbReference type="AlphaFoldDB" id="A0AAV2AEB2"/>
<keyword evidence="1" id="KW-0862">Zinc</keyword>
<dbReference type="PROSITE" id="PS00028">
    <property type="entry name" value="ZINC_FINGER_C2H2_1"/>
    <property type="match status" value="2"/>
</dbReference>
<reference evidence="3 4" key="1">
    <citation type="submission" date="2024-04" db="EMBL/GenBank/DDBJ databases">
        <authorList>
            <person name="Rising A."/>
            <person name="Reimegard J."/>
            <person name="Sonavane S."/>
            <person name="Akerstrom W."/>
            <person name="Nylinder S."/>
            <person name="Hedman E."/>
            <person name="Kallberg Y."/>
        </authorList>
    </citation>
    <scope>NUCLEOTIDE SEQUENCE [LARGE SCALE GENOMIC DNA]</scope>
</reference>
<gene>
    <name evidence="3" type="ORF">LARSCL_LOCUS12019</name>
</gene>
<keyword evidence="1" id="KW-0479">Metal-binding</keyword>
<feature type="domain" description="C2H2-type" evidence="2">
    <location>
        <begin position="33"/>
        <end position="62"/>
    </location>
</feature>
<dbReference type="PROSITE" id="PS50157">
    <property type="entry name" value="ZINC_FINGER_C2H2_2"/>
    <property type="match status" value="2"/>
</dbReference>
<sequence>MFCCSYCAKDFSHVHLYLSHLRNFHRYDPHFNYICGFNNCPMTFTTFSSFRKHLYQHNEFKTKNENILTCRTCGYKSFLKSKFILHFKEHDIIFCPLKNCQAKYTVYSSFKSHLSRYHPCFVLNDLKSKILTPVESRNQAQ</sequence>
<keyword evidence="4" id="KW-1185">Reference proteome</keyword>
<protein>
    <recommendedName>
        <fullName evidence="2">C2H2-type domain-containing protein</fullName>
    </recommendedName>
</protein>
<dbReference type="SMART" id="SM00355">
    <property type="entry name" value="ZnF_C2H2"/>
    <property type="match status" value="4"/>
</dbReference>
<evidence type="ECO:0000313" key="4">
    <source>
        <dbReference type="Proteomes" id="UP001497382"/>
    </source>
</evidence>
<dbReference type="GO" id="GO:0008270">
    <property type="term" value="F:zinc ion binding"/>
    <property type="evidence" value="ECO:0007669"/>
    <property type="project" value="UniProtKB-KW"/>
</dbReference>
<keyword evidence="1" id="KW-0863">Zinc-finger</keyword>
<comment type="caution">
    <text evidence="3">The sequence shown here is derived from an EMBL/GenBank/DDBJ whole genome shotgun (WGS) entry which is preliminary data.</text>
</comment>
<evidence type="ECO:0000313" key="3">
    <source>
        <dbReference type="EMBL" id="CAL1282292.1"/>
    </source>
</evidence>
<name>A0AAV2AEB2_9ARAC</name>
<dbReference type="InterPro" id="IPR013087">
    <property type="entry name" value="Znf_C2H2_type"/>
</dbReference>
<feature type="non-terminal residue" evidence="3">
    <location>
        <position position="141"/>
    </location>
</feature>
<accession>A0AAV2AEB2</accession>